<dbReference type="OrthoDB" id="9809768at2"/>
<keyword evidence="5 7" id="KW-1133">Transmembrane helix</keyword>
<dbReference type="AlphaFoldDB" id="A0A5D3WLQ0"/>
<evidence type="ECO:0000256" key="2">
    <source>
        <dbReference type="ARBA" id="ARBA00005236"/>
    </source>
</evidence>
<evidence type="ECO:0000256" key="1">
    <source>
        <dbReference type="ARBA" id="ARBA00004651"/>
    </source>
</evidence>
<dbReference type="PANTHER" id="PTHR30489:SF0">
    <property type="entry name" value="LIPOPROTEIN-RELEASING SYSTEM TRANSMEMBRANE PROTEIN LOLE"/>
    <property type="match status" value="1"/>
</dbReference>
<evidence type="ECO:0000313" key="11">
    <source>
        <dbReference type="Proteomes" id="UP000324159"/>
    </source>
</evidence>
<keyword evidence="10" id="KW-0449">Lipoprotein</keyword>
<feature type="transmembrane region" description="Helical" evidence="7">
    <location>
        <begin position="372"/>
        <end position="391"/>
    </location>
</feature>
<feature type="domain" description="ABC3 transporter permease C-terminal" evidence="8">
    <location>
        <begin position="268"/>
        <end position="398"/>
    </location>
</feature>
<dbReference type="InterPro" id="IPR025857">
    <property type="entry name" value="MacB_PCD"/>
</dbReference>
<evidence type="ECO:0000313" key="10">
    <source>
        <dbReference type="EMBL" id="TYO98937.1"/>
    </source>
</evidence>
<gene>
    <name evidence="10" type="ORF">EDC39_10461</name>
</gene>
<feature type="transmembrane region" description="Helical" evidence="7">
    <location>
        <begin position="320"/>
        <end position="340"/>
    </location>
</feature>
<accession>A0A5D3WLQ0</accession>
<dbReference type="Pfam" id="PF12704">
    <property type="entry name" value="MacB_PCD"/>
    <property type="match status" value="1"/>
</dbReference>
<name>A0A5D3WLQ0_9BACT</name>
<feature type="domain" description="MacB-like periplasmic core" evidence="9">
    <location>
        <begin position="21"/>
        <end position="226"/>
    </location>
</feature>
<feature type="transmembrane region" description="Helical" evidence="7">
    <location>
        <begin position="296"/>
        <end position="314"/>
    </location>
</feature>
<evidence type="ECO:0000256" key="5">
    <source>
        <dbReference type="ARBA" id="ARBA00022989"/>
    </source>
</evidence>
<comment type="subcellular location">
    <subcellularLocation>
        <location evidence="1">Cell membrane</location>
        <topology evidence="1">Multi-pass membrane protein</topology>
    </subcellularLocation>
</comment>
<feature type="transmembrane region" description="Helical" evidence="7">
    <location>
        <begin position="21"/>
        <end position="41"/>
    </location>
</feature>
<keyword evidence="6 7" id="KW-0472">Membrane</keyword>
<organism evidence="10 11">
    <name type="scientific">Geothermobacter ehrlichii</name>
    <dbReference type="NCBI Taxonomy" id="213224"/>
    <lineage>
        <taxon>Bacteria</taxon>
        <taxon>Pseudomonadati</taxon>
        <taxon>Thermodesulfobacteriota</taxon>
        <taxon>Desulfuromonadia</taxon>
        <taxon>Desulfuromonadales</taxon>
        <taxon>Geothermobacteraceae</taxon>
        <taxon>Geothermobacter</taxon>
    </lineage>
</organism>
<dbReference type="EMBL" id="VNIB01000004">
    <property type="protein sequence ID" value="TYO98937.1"/>
    <property type="molecule type" value="Genomic_DNA"/>
</dbReference>
<protein>
    <submittedName>
        <fullName evidence="10">ABC-type lipoprotein release transport system permease subunit</fullName>
    </submittedName>
</protein>
<dbReference type="GO" id="GO:0044874">
    <property type="term" value="P:lipoprotein localization to outer membrane"/>
    <property type="evidence" value="ECO:0007669"/>
    <property type="project" value="TreeGrafter"/>
</dbReference>
<dbReference type="Pfam" id="PF02687">
    <property type="entry name" value="FtsX"/>
    <property type="match status" value="1"/>
</dbReference>
<keyword evidence="4 7" id="KW-0812">Transmembrane</keyword>
<keyword evidence="11" id="KW-1185">Reference proteome</keyword>
<evidence type="ECO:0000259" key="9">
    <source>
        <dbReference type="Pfam" id="PF12704"/>
    </source>
</evidence>
<proteinExistence type="inferred from homology"/>
<dbReference type="InterPro" id="IPR051447">
    <property type="entry name" value="Lipoprotein-release_system"/>
</dbReference>
<evidence type="ECO:0000256" key="6">
    <source>
        <dbReference type="ARBA" id="ARBA00023136"/>
    </source>
</evidence>
<keyword evidence="3" id="KW-1003">Cell membrane</keyword>
<reference evidence="10 11" key="1">
    <citation type="submission" date="2019-07" db="EMBL/GenBank/DDBJ databases">
        <title>Genomic Encyclopedia of Type Strains, Phase IV (KMG-IV): sequencing the most valuable type-strain genomes for metagenomic binning, comparative biology and taxonomic classification.</title>
        <authorList>
            <person name="Goeker M."/>
        </authorList>
    </citation>
    <scope>NUCLEOTIDE SEQUENCE [LARGE SCALE GENOMIC DNA]</scope>
    <source>
        <strain evidence="10 11">SS015</strain>
    </source>
</reference>
<evidence type="ECO:0000256" key="3">
    <source>
        <dbReference type="ARBA" id="ARBA00022475"/>
    </source>
</evidence>
<evidence type="ECO:0000259" key="8">
    <source>
        <dbReference type="Pfam" id="PF02687"/>
    </source>
</evidence>
<comment type="caution">
    <text evidence="10">The sequence shown here is derived from an EMBL/GenBank/DDBJ whole genome shotgun (WGS) entry which is preliminary data.</text>
</comment>
<dbReference type="RefSeq" id="WP_148895404.1">
    <property type="nucleotide sequence ID" value="NZ_VNIB01000004.1"/>
</dbReference>
<dbReference type="Proteomes" id="UP000324159">
    <property type="component" value="Unassembled WGS sequence"/>
</dbReference>
<feature type="transmembrane region" description="Helical" evidence="7">
    <location>
        <begin position="266"/>
        <end position="284"/>
    </location>
</feature>
<comment type="similarity">
    <text evidence="2">Belongs to the ABC-4 integral membrane protein family. LolC/E subfamily.</text>
</comment>
<dbReference type="InterPro" id="IPR003838">
    <property type="entry name" value="ABC3_permease_C"/>
</dbReference>
<sequence length="405" mass="43220">MMGGLLLRMAVRGLARQPRRSLLTAGAIGFGLACLVIFVALKTGLHREMVASTVRLDLGSLQVHAAGYQPNSMALKPLPDAAGLQKRLAAEGLVVAPRLKVPALAIGPAGSASVVLSGVDPERERRLTIVARRLVRGDYLAGPESLLIGEQLAASLGVKLGDEVNLMVRTLFGRPAARRFVVDGVFRTDLASFNRGQLFIPLPSAQKLVGGNGLVSELAVLTPEGEEGLWVDRLAARLDAARYRVDGWRDLAVDVAQLIELNDGTMNLLMLIIFFIVALGIANTMTMSVYERYREFGIIAALGLRPGGIVRLVLGETLLLGLFGGLLGSLAGALACLYLGRYGIDLTALTSANRYFATSHVLHAVLRGEDVLLANLVTLTTAFLAGLLPAWRASKLEPVEALRHI</sequence>
<evidence type="ECO:0000256" key="7">
    <source>
        <dbReference type="SAM" id="Phobius"/>
    </source>
</evidence>
<dbReference type="PANTHER" id="PTHR30489">
    <property type="entry name" value="LIPOPROTEIN-RELEASING SYSTEM TRANSMEMBRANE PROTEIN LOLE"/>
    <property type="match status" value="1"/>
</dbReference>
<dbReference type="GO" id="GO:0098797">
    <property type="term" value="C:plasma membrane protein complex"/>
    <property type="evidence" value="ECO:0007669"/>
    <property type="project" value="TreeGrafter"/>
</dbReference>
<evidence type="ECO:0000256" key="4">
    <source>
        <dbReference type="ARBA" id="ARBA00022692"/>
    </source>
</evidence>